<dbReference type="EMBL" id="CP002116">
    <property type="protein sequence ID" value="ADK79636.1"/>
    <property type="molecule type" value="Genomic_DNA"/>
</dbReference>
<feature type="transmembrane region" description="Helical" evidence="2">
    <location>
        <begin position="149"/>
        <end position="166"/>
    </location>
</feature>
<evidence type="ECO:0000313" key="4">
    <source>
        <dbReference type="Proteomes" id="UP000002318"/>
    </source>
</evidence>
<reference evidence="3 4" key="1">
    <citation type="journal article" date="2010" name="Stand. Genomic Sci.">
        <title>Complete genome sequence of Spirochaeta smaragdinae type strain (SEBR 4228).</title>
        <authorList>
            <person name="Mavromatis K."/>
            <person name="Yasawong M."/>
            <person name="Chertkov O."/>
            <person name="Lapidus A."/>
            <person name="Lucas S."/>
            <person name="Nolan M."/>
            <person name="Del Rio T.G."/>
            <person name="Tice H."/>
            <person name="Cheng J.F."/>
            <person name="Pitluck S."/>
            <person name="Liolios K."/>
            <person name="Ivanova N."/>
            <person name="Tapia R."/>
            <person name="Han C."/>
            <person name="Bruce D."/>
            <person name="Goodwin L."/>
            <person name="Pati A."/>
            <person name="Chen A."/>
            <person name="Palaniappan K."/>
            <person name="Land M."/>
            <person name="Hauser L."/>
            <person name="Chang Y.J."/>
            <person name="Jeffries C.D."/>
            <person name="Detter J.C."/>
            <person name="Rohde M."/>
            <person name="Brambilla E."/>
            <person name="Spring S."/>
            <person name="Goker M."/>
            <person name="Sikorski J."/>
            <person name="Woyke T."/>
            <person name="Bristow J."/>
            <person name="Eisen J.A."/>
            <person name="Markowitz V."/>
            <person name="Hugenholtz P."/>
            <person name="Klenk H.P."/>
            <person name="Kyrpides N.C."/>
        </authorList>
    </citation>
    <scope>NUCLEOTIDE SEQUENCE [LARGE SCALE GENOMIC DNA]</scope>
    <source>
        <strain evidence="4">DSM 11293 / JCM 15392 / SEBR 4228</strain>
    </source>
</reference>
<dbReference type="PANTHER" id="PTHR11328:SF24">
    <property type="entry name" value="MAJOR FACILITATOR SUPERFAMILY (MFS) PROFILE DOMAIN-CONTAINING PROTEIN"/>
    <property type="match status" value="1"/>
</dbReference>
<dbReference type="STRING" id="573413.Spirs_0489"/>
<organism evidence="3 4">
    <name type="scientific">Sediminispirochaeta smaragdinae (strain DSM 11293 / JCM 15392 / SEBR 4228)</name>
    <name type="common">Spirochaeta smaragdinae</name>
    <dbReference type="NCBI Taxonomy" id="573413"/>
    <lineage>
        <taxon>Bacteria</taxon>
        <taxon>Pseudomonadati</taxon>
        <taxon>Spirochaetota</taxon>
        <taxon>Spirochaetia</taxon>
        <taxon>Spirochaetales</taxon>
        <taxon>Spirochaetaceae</taxon>
        <taxon>Sediminispirochaeta</taxon>
    </lineage>
</organism>
<dbReference type="InterPro" id="IPR036259">
    <property type="entry name" value="MFS_trans_sf"/>
</dbReference>
<feature type="transmembrane region" description="Helical" evidence="2">
    <location>
        <begin position="106"/>
        <end position="129"/>
    </location>
</feature>
<evidence type="ECO:0000313" key="3">
    <source>
        <dbReference type="EMBL" id="ADK79636.1"/>
    </source>
</evidence>
<dbReference type="SUPFAM" id="SSF103473">
    <property type="entry name" value="MFS general substrate transporter"/>
    <property type="match status" value="1"/>
</dbReference>
<dbReference type="Pfam" id="PF13347">
    <property type="entry name" value="MFS_2"/>
    <property type="match status" value="1"/>
</dbReference>
<dbReference type="eggNOG" id="COG2211">
    <property type="taxonomic scope" value="Bacteria"/>
</dbReference>
<feature type="transmembrane region" description="Helical" evidence="2">
    <location>
        <begin position="178"/>
        <end position="199"/>
    </location>
</feature>
<gene>
    <name evidence="3" type="ordered locus">Spirs_0489</name>
</gene>
<dbReference type="KEGG" id="ssm:Spirs_0489"/>
<feature type="transmembrane region" description="Helical" evidence="2">
    <location>
        <begin position="291"/>
        <end position="310"/>
    </location>
</feature>
<accession>E1RBA6</accession>
<dbReference type="RefSeq" id="WP_013253100.1">
    <property type="nucleotide sequence ID" value="NC_014364.1"/>
</dbReference>
<dbReference type="OrthoDB" id="9764596at2"/>
<comment type="similarity">
    <text evidence="1">Belongs to the sodium:galactoside symporter (TC 2.A.2) family.</text>
</comment>
<evidence type="ECO:0000256" key="2">
    <source>
        <dbReference type="SAM" id="Phobius"/>
    </source>
</evidence>
<feature type="transmembrane region" description="Helical" evidence="2">
    <location>
        <begin position="404"/>
        <end position="424"/>
    </location>
</feature>
<dbReference type="HOGENOM" id="CLU_027408_4_1_12"/>
<dbReference type="PANTHER" id="PTHR11328">
    <property type="entry name" value="MAJOR FACILITATOR SUPERFAMILY DOMAIN-CONTAINING PROTEIN"/>
    <property type="match status" value="1"/>
</dbReference>
<dbReference type="AlphaFoldDB" id="E1RBA6"/>
<dbReference type="GO" id="GO:0005886">
    <property type="term" value="C:plasma membrane"/>
    <property type="evidence" value="ECO:0007669"/>
    <property type="project" value="TreeGrafter"/>
</dbReference>
<feature type="transmembrane region" description="Helical" evidence="2">
    <location>
        <begin position="76"/>
        <end position="94"/>
    </location>
</feature>
<feature type="transmembrane region" description="Helical" evidence="2">
    <location>
        <begin position="316"/>
        <end position="341"/>
    </location>
</feature>
<proteinExistence type="inferred from homology"/>
<protein>
    <submittedName>
        <fullName evidence="3">Major facilitator superfamily MFS_1</fullName>
    </submittedName>
</protein>
<keyword evidence="2" id="KW-1133">Transmembrane helix</keyword>
<feature type="transmembrane region" description="Helical" evidence="2">
    <location>
        <begin position="374"/>
        <end position="392"/>
    </location>
</feature>
<keyword evidence="2" id="KW-0812">Transmembrane</keyword>
<evidence type="ECO:0000256" key="1">
    <source>
        <dbReference type="ARBA" id="ARBA00009617"/>
    </source>
</evidence>
<feature type="transmembrane region" description="Helical" evidence="2">
    <location>
        <begin position="260"/>
        <end position="284"/>
    </location>
</feature>
<keyword evidence="2" id="KW-0472">Membrane</keyword>
<feature type="transmembrane region" description="Helical" evidence="2">
    <location>
        <begin position="231"/>
        <end position="248"/>
    </location>
</feature>
<sequence>MKKRNYIAYGLGDLYGGGSFFIISTFSMYFLINVAGLNPLLAGLVPGFGKIWDSVSDPLMGYISDHTKSRLGRRRVFFLIAILPIAVTFTLLWLPVSCPGQLSTFLYYVVAYLFFYSCSTMVLVPYSALSAEMTLDFTERNRLTGTRMIFSMIATLIGGLVVQPLINAFPSQEQGHLVMGLVFGTLFAVPYLFVFLGTWELPVVQKPLGKEKSVFRNFGSIYQNRSFRIHIIMYICSYAAMDILMAWLKFYLIDYLRRPGFITVGLGTILVSQMAALPLYVALADKRGHAVSYRMGLMLWGLAIAMMAFQTPDSSVVALFINCLLIGGGMSAGVVIPFQLLPFVTDVDTLMTGEHRAGTYAGAMTLIRKLIQGAFVLPMLGLLLNMIGYTPHPADVDLVQSASTIFWLRGLFIVLPLLLILVGIKASTRFPITPESHAILRSELERVEAGGRREDAPERTKTVCQRLTGKPY</sequence>
<dbReference type="GO" id="GO:0015293">
    <property type="term" value="F:symporter activity"/>
    <property type="evidence" value="ECO:0007669"/>
    <property type="project" value="InterPro"/>
</dbReference>
<name>E1RBA6_SEDSS</name>
<dbReference type="InterPro" id="IPR039672">
    <property type="entry name" value="MFS_2"/>
</dbReference>
<dbReference type="Gene3D" id="1.20.1250.20">
    <property type="entry name" value="MFS general substrate transporter like domains"/>
    <property type="match status" value="2"/>
</dbReference>
<dbReference type="CDD" id="cd17332">
    <property type="entry name" value="MFS_MelB_like"/>
    <property type="match status" value="1"/>
</dbReference>
<feature type="transmembrane region" description="Helical" evidence="2">
    <location>
        <begin position="20"/>
        <end position="41"/>
    </location>
</feature>
<dbReference type="GO" id="GO:0008643">
    <property type="term" value="P:carbohydrate transport"/>
    <property type="evidence" value="ECO:0007669"/>
    <property type="project" value="InterPro"/>
</dbReference>
<keyword evidence="4" id="KW-1185">Reference proteome</keyword>
<dbReference type="Proteomes" id="UP000002318">
    <property type="component" value="Chromosome"/>
</dbReference>